<dbReference type="EMBL" id="GBXM01048049">
    <property type="protein sequence ID" value="JAH60528.1"/>
    <property type="molecule type" value="Transcribed_RNA"/>
</dbReference>
<dbReference type="AlphaFoldDB" id="A0A0E9U6D1"/>
<protein>
    <submittedName>
        <fullName evidence="1">Uncharacterized protein</fullName>
    </submittedName>
</protein>
<evidence type="ECO:0000313" key="1">
    <source>
        <dbReference type="EMBL" id="JAH60528.1"/>
    </source>
</evidence>
<name>A0A0E9U6D1_ANGAN</name>
<organism evidence="1">
    <name type="scientific">Anguilla anguilla</name>
    <name type="common">European freshwater eel</name>
    <name type="synonym">Muraena anguilla</name>
    <dbReference type="NCBI Taxonomy" id="7936"/>
    <lineage>
        <taxon>Eukaryota</taxon>
        <taxon>Metazoa</taxon>
        <taxon>Chordata</taxon>
        <taxon>Craniata</taxon>
        <taxon>Vertebrata</taxon>
        <taxon>Euteleostomi</taxon>
        <taxon>Actinopterygii</taxon>
        <taxon>Neopterygii</taxon>
        <taxon>Teleostei</taxon>
        <taxon>Anguilliformes</taxon>
        <taxon>Anguillidae</taxon>
        <taxon>Anguilla</taxon>
    </lineage>
</organism>
<reference evidence="1" key="1">
    <citation type="submission" date="2014-11" db="EMBL/GenBank/DDBJ databases">
        <authorList>
            <person name="Amaro Gonzalez C."/>
        </authorList>
    </citation>
    <scope>NUCLEOTIDE SEQUENCE</scope>
</reference>
<accession>A0A0E9U6D1</accession>
<reference evidence="1" key="2">
    <citation type="journal article" date="2015" name="Fish Shellfish Immunol.">
        <title>Early steps in the European eel (Anguilla anguilla)-Vibrio vulnificus interaction in the gills: Role of the RtxA13 toxin.</title>
        <authorList>
            <person name="Callol A."/>
            <person name="Pajuelo D."/>
            <person name="Ebbesson L."/>
            <person name="Teles M."/>
            <person name="MacKenzie S."/>
            <person name="Amaro C."/>
        </authorList>
    </citation>
    <scope>NUCLEOTIDE SEQUENCE</scope>
</reference>
<proteinExistence type="predicted"/>
<sequence>MHGSHFVPEPSPHISYITLAGVWSYSVSDFHIKSQSKS</sequence>